<dbReference type="PANTHER" id="PTHR10504">
    <property type="entry name" value="BACTERICIDAL PERMEABILITY-INCREASING BPI PROTEIN-RELATED"/>
    <property type="match status" value="1"/>
</dbReference>
<dbReference type="InterPro" id="IPR032942">
    <property type="entry name" value="BPI/LBP/Plunc"/>
</dbReference>
<evidence type="ECO:0000313" key="2">
    <source>
        <dbReference type="EMBL" id="GFS24600.1"/>
    </source>
</evidence>
<comment type="caution">
    <text evidence="2">The sequence shown here is derived from an EMBL/GenBank/DDBJ whole genome shotgun (WGS) entry which is preliminary data.</text>
</comment>
<dbReference type="SUPFAM" id="SSF55394">
    <property type="entry name" value="Bactericidal permeability-increasing protein, BPI"/>
    <property type="match status" value="1"/>
</dbReference>
<dbReference type="GO" id="GO:0008289">
    <property type="term" value="F:lipid binding"/>
    <property type="evidence" value="ECO:0007669"/>
    <property type="project" value="InterPro"/>
</dbReference>
<dbReference type="AlphaFoldDB" id="A0AAV4JQE0"/>
<evidence type="ECO:0000259" key="1">
    <source>
        <dbReference type="SMART" id="SM00329"/>
    </source>
</evidence>
<evidence type="ECO:0000313" key="3">
    <source>
        <dbReference type="Proteomes" id="UP000762676"/>
    </source>
</evidence>
<dbReference type="Pfam" id="PF02886">
    <property type="entry name" value="LBP_BPI_CETP_C"/>
    <property type="match status" value="1"/>
</dbReference>
<sequence>MSNVLVFSTVSASVANDFMIDYRLMSNPKVTSSYMETGLKGAVYSKSRRREPPLTAQAIPPVNYNGRMLYVWLTQYSFNTLMYQMHTSGMLRYQIAKAQLPSRSQSYLDTTCTSICVGRALLQVGLFHSRKTVELSVQSTAMPEATMTNNRINIVASVKIQAGIRSTRNTLSNLFSLTVRASTNFNPRITRENLNGKITGFKLELSNVRFGSRPPIRPTTINDQAPAYLQHFTSRVLPILQQNLDTMLTRTEASHDWTNNNCESMNHTLKMKIDWRPQAIPQLIDSIHEIVKGYYTDVERAIMGRGQYRLHEDF</sequence>
<dbReference type="PANTHER" id="PTHR10504:SF131">
    <property type="entry name" value="BPI2 DOMAIN-CONTAINING PROTEIN"/>
    <property type="match status" value="1"/>
</dbReference>
<dbReference type="SMART" id="SM00329">
    <property type="entry name" value="BPI2"/>
    <property type="match status" value="1"/>
</dbReference>
<name>A0AAV4JQE0_9GAST</name>
<protein>
    <submittedName>
        <fullName evidence="2">Bactericidal permeability increasing protein</fullName>
    </submittedName>
</protein>
<dbReference type="GO" id="GO:0005615">
    <property type="term" value="C:extracellular space"/>
    <property type="evidence" value="ECO:0007669"/>
    <property type="project" value="TreeGrafter"/>
</dbReference>
<accession>A0AAV4JQE0</accession>
<dbReference type="EMBL" id="BMAT01014001">
    <property type="protein sequence ID" value="GFS24600.1"/>
    <property type="molecule type" value="Genomic_DNA"/>
</dbReference>
<feature type="domain" description="Lipid-binding serum glycoprotein C-terminal" evidence="1">
    <location>
        <begin position="63"/>
        <end position="273"/>
    </location>
</feature>
<dbReference type="Proteomes" id="UP000762676">
    <property type="component" value="Unassembled WGS sequence"/>
</dbReference>
<proteinExistence type="predicted"/>
<organism evidence="2 3">
    <name type="scientific">Elysia marginata</name>
    <dbReference type="NCBI Taxonomy" id="1093978"/>
    <lineage>
        <taxon>Eukaryota</taxon>
        <taxon>Metazoa</taxon>
        <taxon>Spiralia</taxon>
        <taxon>Lophotrochozoa</taxon>
        <taxon>Mollusca</taxon>
        <taxon>Gastropoda</taxon>
        <taxon>Heterobranchia</taxon>
        <taxon>Euthyneura</taxon>
        <taxon>Panpulmonata</taxon>
        <taxon>Sacoglossa</taxon>
        <taxon>Placobranchoidea</taxon>
        <taxon>Plakobranchidae</taxon>
        <taxon>Elysia</taxon>
    </lineage>
</organism>
<keyword evidence="3" id="KW-1185">Reference proteome</keyword>
<gene>
    <name evidence="2" type="ORF">ElyMa_007007300</name>
</gene>
<dbReference type="Gene3D" id="3.15.20.10">
    <property type="entry name" value="Bactericidal permeability-increasing protein, domain 2"/>
    <property type="match status" value="1"/>
</dbReference>
<dbReference type="InterPro" id="IPR001124">
    <property type="entry name" value="Lipid-bd_serum_glycop_C"/>
</dbReference>
<dbReference type="InterPro" id="IPR017943">
    <property type="entry name" value="Bactericidal_perm-incr_a/b_dom"/>
</dbReference>
<reference evidence="2 3" key="1">
    <citation type="journal article" date="2021" name="Elife">
        <title>Chloroplast acquisition without the gene transfer in kleptoplastic sea slugs, Plakobranchus ocellatus.</title>
        <authorList>
            <person name="Maeda T."/>
            <person name="Takahashi S."/>
            <person name="Yoshida T."/>
            <person name="Shimamura S."/>
            <person name="Takaki Y."/>
            <person name="Nagai Y."/>
            <person name="Toyoda A."/>
            <person name="Suzuki Y."/>
            <person name="Arimoto A."/>
            <person name="Ishii H."/>
            <person name="Satoh N."/>
            <person name="Nishiyama T."/>
            <person name="Hasebe M."/>
            <person name="Maruyama T."/>
            <person name="Minagawa J."/>
            <person name="Obokata J."/>
            <person name="Shigenobu S."/>
        </authorList>
    </citation>
    <scope>NUCLEOTIDE SEQUENCE [LARGE SCALE GENOMIC DNA]</scope>
</reference>